<comment type="similarity">
    <text evidence="1">Belongs to the CDC123 family.</text>
</comment>
<feature type="compositionally biased region" description="Acidic residues" evidence="2">
    <location>
        <begin position="133"/>
        <end position="147"/>
    </location>
</feature>
<evidence type="ECO:0000256" key="3">
    <source>
        <dbReference type="SAM" id="SignalP"/>
    </source>
</evidence>
<name>A2AX48_GUITH</name>
<accession>A2AX48</accession>
<sequence length="392" mass="44780">MHARLRPGTILLICTALVEANQLSWTKDIERVLPAMTSTVDIKKADPLAPKIFRKDVCACQIQEWWPSFRPCTIKTAFIDLKEDFFEYLLQDGLVLPEGVEPVTASSGRVKSKDDYSDSDFSSSSESEQGSNPDEEQSDPNNPDDQEQATRPKFGELIDVISKAIEDLGGEVFPKLNWSAPKDATWINVGENLKCISVADVIILLKSSDFAVHDLCHAFDACADGPNESETTVSVENQRRPTKVVLALRKWFDMKTSMEFRCFVKDEFLVGISQRDCSSHYDFLLEWRSQIVSVMREFYLNTIRGRFPLKTFVFDAYIRQRDWKVFLIDFNPYGGFTQPLLFSWKELDELHESMRADDARPQGANSADQEPEDAVTWLSKIFFALGMQNYDW</sequence>
<feature type="chain" id="PRO_5002642406" evidence="3">
    <location>
        <begin position="21"/>
        <end position="392"/>
    </location>
</feature>
<keyword evidence="3" id="KW-0732">Signal</keyword>
<dbReference type="EMBL" id="AM183817">
    <property type="protein sequence ID" value="CAJ74012.1"/>
    <property type="molecule type" value="mRNA"/>
</dbReference>
<protein>
    <submittedName>
        <fullName evidence="4">D123 like protein</fullName>
    </submittedName>
</protein>
<organism evidence="4">
    <name type="scientific">Guillardia theta</name>
    <name type="common">Cryptophyte</name>
    <name type="synonym">Cryptomonas phi</name>
    <dbReference type="NCBI Taxonomy" id="55529"/>
    <lineage>
        <taxon>Eukaryota</taxon>
        <taxon>Cryptophyceae</taxon>
        <taxon>Pyrenomonadales</taxon>
        <taxon>Geminigeraceae</taxon>
        <taxon>Guillardia</taxon>
    </lineage>
</organism>
<evidence type="ECO:0000256" key="2">
    <source>
        <dbReference type="SAM" id="MobiDB-lite"/>
    </source>
</evidence>
<evidence type="ECO:0000256" key="1">
    <source>
        <dbReference type="ARBA" id="ARBA00011047"/>
    </source>
</evidence>
<dbReference type="PANTHER" id="PTHR15323">
    <property type="entry name" value="D123 PROTEIN"/>
    <property type="match status" value="1"/>
</dbReference>
<gene>
    <name evidence="4" type="primary">d123</name>
</gene>
<feature type="signal peptide" evidence="3">
    <location>
        <begin position="1"/>
        <end position="20"/>
    </location>
</feature>
<proteinExistence type="evidence at transcript level"/>
<feature type="region of interest" description="Disordered" evidence="2">
    <location>
        <begin position="105"/>
        <end position="151"/>
    </location>
</feature>
<dbReference type="Pfam" id="PF07065">
    <property type="entry name" value="D123"/>
    <property type="match status" value="1"/>
</dbReference>
<dbReference type="InterPro" id="IPR009772">
    <property type="entry name" value="CDC123"/>
</dbReference>
<dbReference type="GO" id="GO:0005737">
    <property type="term" value="C:cytoplasm"/>
    <property type="evidence" value="ECO:0007669"/>
    <property type="project" value="TreeGrafter"/>
</dbReference>
<dbReference type="PANTHER" id="PTHR15323:SF6">
    <property type="entry name" value="CELL DIVISION CYCLE PROTEIN 123 HOMOLOG"/>
    <property type="match status" value="1"/>
</dbReference>
<dbReference type="AlphaFoldDB" id="A2AX48"/>
<reference evidence="4" key="2">
    <citation type="journal article" date="2006" name="Mol. Biol. Evol.">
        <title>Nucleus-to-nucleus gene transfer and protein retargeting into a remnant cytoplasm of cryptophytes and diatoms.</title>
        <authorList>
            <person name="Gould S.B."/>
            <person name="Sommer M.S."/>
            <person name="Kroth P.G."/>
            <person name="Gile G.H."/>
            <person name="Keeling P.J."/>
            <person name="Maier U.G."/>
        </authorList>
    </citation>
    <scope>NUCLEOTIDE SEQUENCE</scope>
</reference>
<evidence type="ECO:0000313" key="4">
    <source>
        <dbReference type="EMBL" id="CAJ74012.1"/>
    </source>
</evidence>
<reference evidence="4" key="1">
    <citation type="journal article" date="2006" name="J. Mol. Evol.">
        <title>Protein targeting into the complex plastid of cryptophytes.</title>
        <authorList>
            <person name="Gould S.B."/>
            <person name="Sommer M.S."/>
            <person name="Hadfi K."/>
            <person name="Zauner S."/>
            <person name="Kroth P."/>
            <person name="Maier U.G."/>
        </authorList>
    </citation>
    <scope>NUCLEOTIDE SEQUENCE</scope>
</reference>